<comment type="caution">
    <text evidence="1">The sequence shown here is derived from an EMBL/GenBank/DDBJ whole genome shotgun (WGS) entry which is preliminary data.</text>
</comment>
<accession>A0A645EXD8</accession>
<organism evidence="1">
    <name type="scientific">bioreactor metagenome</name>
    <dbReference type="NCBI Taxonomy" id="1076179"/>
    <lineage>
        <taxon>unclassified sequences</taxon>
        <taxon>metagenomes</taxon>
        <taxon>ecological metagenomes</taxon>
    </lineage>
</organism>
<evidence type="ECO:0000313" key="1">
    <source>
        <dbReference type="EMBL" id="MPN05163.1"/>
    </source>
</evidence>
<proteinExistence type="predicted"/>
<dbReference type="AlphaFoldDB" id="A0A645EXD8"/>
<sequence>MRNDLAEDVDRDVVHARHSLRCRHQLLAQLGHQALGRVAKLHVEGDIACGDLHIAQRTRAHIILAGIGVTNLGKRLHETLFGNGHNFIYSSRVG</sequence>
<dbReference type="EMBL" id="VSSQ01051075">
    <property type="protein sequence ID" value="MPN05163.1"/>
    <property type="molecule type" value="Genomic_DNA"/>
</dbReference>
<reference evidence="1" key="1">
    <citation type="submission" date="2019-08" db="EMBL/GenBank/DDBJ databases">
        <authorList>
            <person name="Kucharzyk K."/>
            <person name="Murdoch R.W."/>
            <person name="Higgins S."/>
            <person name="Loffler F."/>
        </authorList>
    </citation>
    <scope>NUCLEOTIDE SEQUENCE</scope>
</reference>
<name>A0A645EXD8_9ZZZZ</name>
<gene>
    <name evidence="1" type="ORF">SDC9_152413</name>
</gene>
<protein>
    <submittedName>
        <fullName evidence="1">Uncharacterized protein</fullName>
    </submittedName>
</protein>